<evidence type="ECO:0008006" key="5">
    <source>
        <dbReference type="Google" id="ProtNLM"/>
    </source>
</evidence>
<dbReference type="Pfam" id="PF00263">
    <property type="entry name" value="Secretin"/>
    <property type="match status" value="1"/>
</dbReference>
<keyword evidence="1" id="KW-0732">Signal</keyword>
<dbReference type="Pfam" id="PF03958">
    <property type="entry name" value="Secretin_N"/>
    <property type="match status" value="1"/>
</dbReference>
<evidence type="ECO:0000259" key="3">
    <source>
        <dbReference type="Pfam" id="PF03958"/>
    </source>
</evidence>
<sequence length="280" mass="31345">MKKIITLLLLLVSMNAWSDMLIETIQLHNRSADEVIPIVEPMLDEEGSLTGTGYKLIIKSTPSNITQIRTLIEEIDINPRNLKISVSYRDQSNQNDRGGSVSVKTKGEIGSVEIGNPDNQQDGNLTVTGDNDKVKFDARIYETKAKNNKTDIQTMSVTEGYWGTISMGQSIPYAQRHRNRDGTVTETIQYKKVMTGFRVKPRTNGNNVTLTIQQQRQNRVDNGLAIDSSELETVVTGKLGQWIYIGGTDHSKNLSQSGLTYSTRVRSTDVNQVWIKVERP</sequence>
<dbReference type="InterPro" id="IPR005644">
    <property type="entry name" value="NolW-like"/>
</dbReference>
<accession>A0A3B1AZG4</accession>
<evidence type="ECO:0000256" key="1">
    <source>
        <dbReference type="ARBA" id="ARBA00022729"/>
    </source>
</evidence>
<dbReference type="Gene3D" id="3.30.1370.120">
    <property type="match status" value="1"/>
</dbReference>
<feature type="domain" description="NolW-like" evidence="3">
    <location>
        <begin position="23"/>
        <end position="80"/>
    </location>
</feature>
<protein>
    <recommendedName>
        <fullName evidence="5">NolW-like domain-containing protein</fullName>
    </recommendedName>
</protein>
<dbReference type="AlphaFoldDB" id="A0A3B1AZG4"/>
<evidence type="ECO:0000259" key="2">
    <source>
        <dbReference type="Pfam" id="PF00263"/>
    </source>
</evidence>
<dbReference type="GO" id="GO:0009306">
    <property type="term" value="P:protein secretion"/>
    <property type="evidence" value="ECO:0007669"/>
    <property type="project" value="InterPro"/>
</dbReference>
<dbReference type="EMBL" id="UOFR01000058">
    <property type="protein sequence ID" value="VAW98226.1"/>
    <property type="molecule type" value="Genomic_DNA"/>
</dbReference>
<evidence type="ECO:0000313" key="4">
    <source>
        <dbReference type="EMBL" id="VAW98226.1"/>
    </source>
</evidence>
<reference evidence="4" key="1">
    <citation type="submission" date="2018-06" db="EMBL/GenBank/DDBJ databases">
        <authorList>
            <person name="Zhirakovskaya E."/>
        </authorList>
    </citation>
    <scope>NUCLEOTIDE SEQUENCE</scope>
</reference>
<dbReference type="InterPro" id="IPR038591">
    <property type="entry name" value="NolW-like_sf"/>
</dbReference>
<name>A0A3B1AZG4_9ZZZZ</name>
<organism evidence="4">
    <name type="scientific">hydrothermal vent metagenome</name>
    <dbReference type="NCBI Taxonomy" id="652676"/>
    <lineage>
        <taxon>unclassified sequences</taxon>
        <taxon>metagenomes</taxon>
        <taxon>ecological metagenomes</taxon>
    </lineage>
</organism>
<feature type="domain" description="Type II/III secretion system secretin-like" evidence="2">
    <location>
        <begin position="154"/>
        <end position="251"/>
    </location>
</feature>
<proteinExistence type="predicted"/>
<gene>
    <name evidence="4" type="ORF">MNBD_GAMMA21-1373</name>
</gene>
<dbReference type="InterPro" id="IPR004846">
    <property type="entry name" value="T2SS/T3SS_dom"/>
</dbReference>